<evidence type="ECO:0000256" key="2">
    <source>
        <dbReference type="ARBA" id="ARBA00008467"/>
    </source>
</evidence>
<keyword evidence="3 4" id="KW-0808">Transferase</keyword>
<dbReference type="AlphaFoldDB" id="U3CQM3"/>
<feature type="domain" description="Ketosynthase family 3 (KS3)" evidence="5">
    <location>
        <begin position="1"/>
        <end position="398"/>
    </location>
</feature>
<comment type="caution">
    <text evidence="6">The sequence shown here is derived from an EMBL/GenBank/DDBJ whole genome shotgun (WGS) entry which is preliminary data.</text>
</comment>
<dbReference type="InterPro" id="IPR014030">
    <property type="entry name" value="Ketoacyl_synth_N"/>
</dbReference>
<dbReference type="GO" id="GO:0005829">
    <property type="term" value="C:cytosol"/>
    <property type="evidence" value="ECO:0007669"/>
    <property type="project" value="TreeGrafter"/>
</dbReference>
<dbReference type="Pfam" id="PF02801">
    <property type="entry name" value="Ketoacyl-synt_C"/>
    <property type="match status" value="1"/>
</dbReference>
<reference evidence="6 7" key="1">
    <citation type="submission" date="2013-09" db="EMBL/GenBank/DDBJ databases">
        <title>Whole genome shotgun sequence of Vibrio ezurae NBRC 102218.</title>
        <authorList>
            <person name="Yoshida I."/>
            <person name="Hosoyama A."/>
            <person name="Numata M."/>
            <person name="Hashimoto M."/>
            <person name="Hosoyama Y."/>
            <person name="Tsuchikane K."/>
            <person name="Noguchi M."/>
            <person name="Hirakata S."/>
            <person name="Ichikawa N."/>
            <person name="Ohji S."/>
            <person name="Yamazoe A."/>
            <person name="Fujita N."/>
        </authorList>
    </citation>
    <scope>NUCLEOTIDE SEQUENCE [LARGE SCALE GENOMIC DNA]</scope>
    <source>
        <strain evidence="6 7">NBRC 102218</strain>
    </source>
</reference>
<dbReference type="InterPro" id="IPR016039">
    <property type="entry name" value="Thiolase-like"/>
</dbReference>
<evidence type="ECO:0000256" key="3">
    <source>
        <dbReference type="ARBA" id="ARBA00022679"/>
    </source>
</evidence>
<dbReference type="Gene3D" id="3.40.47.10">
    <property type="match status" value="1"/>
</dbReference>
<evidence type="ECO:0000313" key="7">
    <source>
        <dbReference type="Proteomes" id="UP000016562"/>
    </source>
</evidence>
<dbReference type="SUPFAM" id="SSF53901">
    <property type="entry name" value="Thiolase-like"/>
    <property type="match status" value="2"/>
</dbReference>
<dbReference type="InterPro" id="IPR018201">
    <property type="entry name" value="Ketoacyl_synth_AS"/>
</dbReference>
<dbReference type="STRING" id="1219080.VEZ01S_35_00040"/>
<dbReference type="eggNOG" id="COG0304">
    <property type="taxonomic scope" value="Bacteria"/>
</dbReference>
<organism evidence="6 7">
    <name type="scientific">Vibrio ezurae NBRC 102218</name>
    <dbReference type="NCBI Taxonomy" id="1219080"/>
    <lineage>
        <taxon>Bacteria</taxon>
        <taxon>Pseudomonadati</taxon>
        <taxon>Pseudomonadota</taxon>
        <taxon>Gammaproteobacteria</taxon>
        <taxon>Vibrionales</taxon>
        <taxon>Vibrionaceae</taxon>
        <taxon>Vibrio</taxon>
    </lineage>
</organism>
<dbReference type="PANTHER" id="PTHR11712:SF320">
    <property type="entry name" value="BETA-KETOACYL SYNTHASE"/>
    <property type="match status" value="1"/>
</dbReference>
<gene>
    <name evidence="6" type="ORF">VEZ01S_35_00040</name>
</gene>
<dbReference type="PANTHER" id="PTHR11712">
    <property type="entry name" value="POLYKETIDE SYNTHASE-RELATED"/>
    <property type="match status" value="1"/>
</dbReference>
<dbReference type="InterPro" id="IPR014031">
    <property type="entry name" value="Ketoacyl_synth_C"/>
</dbReference>
<dbReference type="OrthoDB" id="9808669at2"/>
<accession>U3CQM3</accession>
<dbReference type="GO" id="GO:0006633">
    <property type="term" value="P:fatty acid biosynthetic process"/>
    <property type="evidence" value="ECO:0007669"/>
    <property type="project" value="UniProtKB-UniPathway"/>
</dbReference>
<dbReference type="PROSITE" id="PS52004">
    <property type="entry name" value="KS3_2"/>
    <property type="match status" value="1"/>
</dbReference>
<dbReference type="UniPathway" id="UPA00094"/>
<sequence length="401" mass="42534">MTTQQSQPIFIHDCGFHSAMGASHTQIHQCLSGLRASHMVQDAHILNTNTATVIGRVQESLPKIPQHLAHFDTRNNQLALSAMQQIEATVTDAIAQYGQHRIAVVIGTSTSGIADGEAAFQHKLQQGDFPEDFHYRKQELGNSSDFIAAYFGITGPCYSISTACSSSGRVFISAQRLLRSGIVDAVLVGGVDSICQLTLNGFNGLEALSNTLCQPFGAARDGINIGESAALMLLSQTPLSTPNVANIALLGAGDSSDAHHISAPHPDGLGAKRAMQKALDDAGLQTENIGYVNAHGTATPLNDSMESKAIYRLFADQVAVSSTKPLTGHTLGAASATEAAIAWHILKYDLELPLQHCKEKAEDIDVSLVETPTKLHGKAILSNSFAFGGNNISLIFGLIND</sequence>
<dbReference type="Proteomes" id="UP000016562">
    <property type="component" value="Unassembled WGS sequence"/>
</dbReference>
<evidence type="ECO:0000259" key="5">
    <source>
        <dbReference type="PROSITE" id="PS52004"/>
    </source>
</evidence>
<keyword evidence="7" id="KW-1185">Reference proteome</keyword>
<dbReference type="SMART" id="SM00825">
    <property type="entry name" value="PKS_KS"/>
    <property type="match status" value="1"/>
</dbReference>
<dbReference type="EMBL" id="BATM01000035">
    <property type="protein sequence ID" value="GAD80383.1"/>
    <property type="molecule type" value="Genomic_DNA"/>
</dbReference>
<dbReference type="PROSITE" id="PS00606">
    <property type="entry name" value="KS3_1"/>
    <property type="match status" value="1"/>
</dbReference>
<dbReference type="GO" id="GO:0004315">
    <property type="term" value="F:3-oxoacyl-[acyl-carrier-protein] synthase activity"/>
    <property type="evidence" value="ECO:0007669"/>
    <property type="project" value="InterPro"/>
</dbReference>
<dbReference type="CDD" id="cd00834">
    <property type="entry name" value="KAS_I_II"/>
    <property type="match status" value="1"/>
</dbReference>
<proteinExistence type="inferred from homology"/>
<evidence type="ECO:0000313" key="6">
    <source>
        <dbReference type="EMBL" id="GAD80383.1"/>
    </source>
</evidence>
<dbReference type="NCBIfam" id="NF006618">
    <property type="entry name" value="PRK09185.1"/>
    <property type="match status" value="1"/>
</dbReference>
<dbReference type="InterPro" id="IPR000794">
    <property type="entry name" value="Beta-ketoacyl_synthase"/>
</dbReference>
<evidence type="ECO:0000256" key="4">
    <source>
        <dbReference type="RuleBase" id="RU003694"/>
    </source>
</evidence>
<dbReference type="RefSeq" id="WP_021714091.1">
    <property type="nucleotide sequence ID" value="NZ_BATM01000035.1"/>
</dbReference>
<comment type="pathway">
    <text evidence="1">Lipid metabolism; fatty acid biosynthesis.</text>
</comment>
<dbReference type="Pfam" id="PF00109">
    <property type="entry name" value="ketoacyl-synt"/>
    <property type="match status" value="1"/>
</dbReference>
<dbReference type="InterPro" id="IPR020841">
    <property type="entry name" value="PKS_Beta-ketoAc_synthase_dom"/>
</dbReference>
<evidence type="ECO:0000256" key="1">
    <source>
        <dbReference type="ARBA" id="ARBA00005194"/>
    </source>
</evidence>
<comment type="similarity">
    <text evidence="2 4">Belongs to the thiolase-like superfamily. Beta-ketoacyl-ACP synthases family.</text>
</comment>
<protein>
    <submittedName>
        <fullName evidence="6">Putative 3-oxoacyl-[acyl-carrier-protein] synthase</fullName>
    </submittedName>
</protein>
<name>U3CQM3_9VIBR</name>